<proteinExistence type="predicted"/>
<comment type="caution">
    <text evidence="1">The sequence shown here is derived from an EMBL/GenBank/DDBJ whole genome shotgun (WGS) entry which is preliminary data.</text>
</comment>
<accession>A0AAE0G7A7</accession>
<evidence type="ECO:0000313" key="2">
    <source>
        <dbReference type="Proteomes" id="UP001190700"/>
    </source>
</evidence>
<gene>
    <name evidence="1" type="ORF">CYMTET_18829</name>
</gene>
<keyword evidence="2" id="KW-1185">Reference proteome</keyword>
<sequence length="243" mass="27392">MDTLKTQIIQIAALTDRGQRHNKLVSNAYTAEENHMKTLVNELVEYPCSIDEAALEGEWELVYASCELFRSSPFFLAIEKALKNEARSSLFFKLHLLQVGSWGASTVGRVAQRLDFKSSQMESEFDTILFGLTVIPVLGWFKLLPTFGGTVVTVAKDLKLEGDAISMELLKTQVVETEGVAPGLLGKLLMNRWAPVNTVWKILPWNWGTPPTCSMTIKYVDANMRVMEDMYGQIFVYTRPMLM</sequence>
<organism evidence="1 2">
    <name type="scientific">Cymbomonas tetramitiformis</name>
    <dbReference type="NCBI Taxonomy" id="36881"/>
    <lineage>
        <taxon>Eukaryota</taxon>
        <taxon>Viridiplantae</taxon>
        <taxon>Chlorophyta</taxon>
        <taxon>Pyramimonadophyceae</taxon>
        <taxon>Pyramimonadales</taxon>
        <taxon>Pyramimonadaceae</taxon>
        <taxon>Cymbomonas</taxon>
    </lineage>
</organism>
<evidence type="ECO:0008006" key="3">
    <source>
        <dbReference type="Google" id="ProtNLM"/>
    </source>
</evidence>
<evidence type="ECO:0000313" key="1">
    <source>
        <dbReference type="EMBL" id="KAK3272902.1"/>
    </source>
</evidence>
<dbReference type="Proteomes" id="UP001190700">
    <property type="component" value="Unassembled WGS sequence"/>
</dbReference>
<dbReference type="AlphaFoldDB" id="A0AAE0G7A7"/>
<name>A0AAE0G7A7_9CHLO</name>
<protein>
    <recommendedName>
        <fullName evidence="3">Plastid lipid-associated protein/fibrillin conserved domain-containing protein</fullName>
    </recommendedName>
</protein>
<dbReference type="EMBL" id="LGRX02008729">
    <property type="protein sequence ID" value="KAK3272902.1"/>
    <property type="molecule type" value="Genomic_DNA"/>
</dbReference>
<reference evidence="1 2" key="1">
    <citation type="journal article" date="2015" name="Genome Biol. Evol.">
        <title>Comparative Genomics of a Bacterivorous Green Alga Reveals Evolutionary Causalities and Consequences of Phago-Mixotrophic Mode of Nutrition.</title>
        <authorList>
            <person name="Burns J.A."/>
            <person name="Paasch A."/>
            <person name="Narechania A."/>
            <person name="Kim E."/>
        </authorList>
    </citation>
    <scope>NUCLEOTIDE SEQUENCE [LARGE SCALE GENOMIC DNA]</scope>
    <source>
        <strain evidence="1 2">PLY_AMNH</strain>
    </source>
</reference>